<accession>A0ABW0GBW3</accession>
<dbReference type="RefSeq" id="WP_376997963.1">
    <property type="nucleotide sequence ID" value="NZ_JBHSLC010000086.1"/>
</dbReference>
<keyword evidence="2" id="KW-1185">Reference proteome</keyword>
<proteinExistence type="predicted"/>
<comment type="caution">
    <text evidence="1">The sequence shown here is derived from an EMBL/GenBank/DDBJ whole genome shotgun (WGS) entry which is preliminary data.</text>
</comment>
<evidence type="ECO:0000313" key="1">
    <source>
        <dbReference type="EMBL" id="MFC5358246.1"/>
    </source>
</evidence>
<name>A0ABW0GBW3_9PROT</name>
<gene>
    <name evidence="1" type="ORF">ACFPMG_24985</name>
</gene>
<organism evidence="1 2">
    <name type="scientific">Azospirillum himalayense</name>
    <dbReference type="NCBI Taxonomy" id="654847"/>
    <lineage>
        <taxon>Bacteria</taxon>
        <taxon>Pseudomonadati</taxon>
        <taxon>Pseudomonadota</taxon>
        <taxon>Alphaproteobacteria</taxon>
        <taxon>Rhodospirillales</taxon>
        <taxon>Azospirillaceae</taxon>
        <taxon>Azospirillum</taxon>
    </lineage>
</organism>
<evidence type="ECO:0000313" key="2">
    <source>
        <dbReference type="Proteomes" id="UP001596166"/>
    </source>
</evidence>
<protein>
    <submittedName>
        <fullName evidence="1">Uncharacterized protein</fullName>
    </submittedName>
</protein>
<dbReference type="Proteomes" id="UP001596166">
    <property type="component" value="Unassembled WGS sequence"/>
</dbReference>
<dbReference type="EMBL" id="JBHSLC010000086">
    <property type="protein sequence ID" value="MFC5358246.1"/>
    <property type="molecule type" value="Genomic_DNA"/>
</dbReference>
<reference evidence="2" key="1">
    <citation type="journal article" date="2019" name="Int. J. Syst. Evol. Microbiol.">
        <title>The Global Catalogue of Microorganisms (GCM) 10K type strain sequencing project: providing services to taxonomists for standard genome sequencing and annotation.</title>
        <authorList>
            <consortium name="The Broad Institute Genomics Platform"/>
            <consortium name="The Broad Institute Genome Sequencing Center for Infectious Disease"/>
            <person name="Wu L."/>
            <person name="Ma J."/>
        </authorList>
    </citation>
    <scope>NUCLEOTIDE SEQUENCE [LARGE SCALE GENOMIC DNA]</scope>
    <source>
        <strain evidence="2">CCUG 58760</strain>
    </source>
</reference>
<sequence length="51" mass="5564">MNTQNNQPITSDAVDDIELLNVVDNPRGHEVQQSPDDIYHVAAGLAHRPSA</sequence>